<keyword evidence="7 12" id="KW-1133">Transmembrane helix</keyword>
<feature type="transmembrane region" description="Helical" evidence="12">
    <location>
        <begin position="642"/>
        <end position="662"/>
    </location>
</feature>
<feature type="transmembrane region" description="Helical" evidence="12">
    <location>
        <begin position="1717"/>
        <end position="1741"/>
    </location>
</feature>
<feature type="transmembrane region" description="Helical" evidence="12">
    <location>
        <begin position="1480"/>
        <end position="1504"/>
    </location>
</feature>
<keyword evidence="5 14" id="KW-0808">Transferase</keyword>
<feature type="transmembrane region" description="Helical" evidence="12">
    <location>
        <begin position="1524"/>
        <end position="1548"/>
    </location>
</feature>
<dbReference type="GO" id="GO:0003843">
    <property type="term" value="F:1,3-beta-D-glucan synthase activity"/>
    <property type="evidence" value="ECO:0007669"/>
    <property type="project" value="UniProtKB-EC"/>
</dbReference>
<dbReference type="InterPro" id="IPR015421">
    <property type="entry name" value="PyrdxlP-dep_Trfase_major"/>
</dbReference>
<comment type="catalytic activity">
    <reaction evidence="10">
        <text>[(1-&gt;3)-beta-D-glucosyl](n) + UDP-alpha-D-glucose = [(1-&gt;3)-beta-D-glucosyl](n+1) + UDP + H(+)</text>
        <dbReference type="Rhea" id="RHEA:21476"/>
        <dbReference type="Rhea" id="RHEA-COMP:11146"/>
        <dbReference type="Rhea" id="RHEA-COMP:14303"/>
        <dbReference type="ChEBI" id="CHEBI:15378"/>
        <dbReference type="ChEBI" id="CHEBI:37671"/>
        <dbReference type="ChEBI" id="CHEBI:58223"/>
        <dbReference type="ChEBI" id="CHEBI:58885"/>
        <dbReference type="EC" id="2.4.1.34"/>
    </reaction>
</comment>
<feature type="region of interest" description="Disordered" evidence="11">
    <location>
        <begin position="91"/>
        <end position="121"/>
    </location>
</feature>
<dbReference type="Proteomes" id="UP000076632">
    <property type="component" value="Unassembled WGS sequence"/>
</dbReference>
<feature type="transmembrane region" description="Helical" evidence="12">
    <location>
        <begin position="535"/>
        <end position="557"/>
    </location>
</feature>
<feature type="transmembrane region" description="Helical" evidence="12">
    <location>
        <begin position="603"/>
        <end position="622"/>
    </location>
</feature>
<dbReference type="EMBL" id="KV407469">
    <property type="protein sequence ID" value="KZF18912.1"/>
    <property type="molecule type" value="Genomic_DNA"/>
</dbReference>
<dbReference type="InterPro" id="IPR003440">
    <property type="entry name" value="Glyco_trans_48_dom"/>
</dbReference>
<dbReference type="GO" id="GO:0005886">
    <property type="term" value="C:plasma membrane"/>
    <property type="evidence" value="ECO:0007669"/>
    <property type="project" value="TreeGrafter"/>
</dbReference>
<dbReference type="GO" id="GO:0006075">
    <property type="term" value="P:(1-&gt;3)-beta-D-glucan biosynthetic process"/>
    <property type="evidence" value="ECO:0007669"/>
    <property type="project" value="InterPro"/>
</dbReference>
<evidence type="ECO:0000313" key="15">
    <source>
        <dbReference type="Proteomes" id="UP000076632"/>
    </source>
</evidence>
<dbReference type="GeneID" id="28898981"/>
<evidence type="ECO:0000256" key="6">
    <source>
        <dbReference type="ARBA" id="ARBA00022692"/>
    </source>
</evidence>
<dbReference type="SMART" id="SM01205">
    <property type="entry name" value="FKS1_dom1"/>
    <property type="match status" value="1"/>
</dbReference>
<feature type="transmembrane region" description="Helical" evidence="12">
    <location>
        <begin position="1244"/>
        <end position="1266"/>
    </location>
</feature>
<dbReference type="Pfam" id="PF14288">
    <property type="entry name" value="FKS1_dom1"/>
    <property type="match status" value="1"/>
</dbReference>
<evidence type="ECO:0000256" key="11">
    <source>
        <dbReference type="SAM" id="MobiDB-lite"/>
    </source>
</evidence>
<evidence type="ECO:0000256" key="2">
    <source>
        <dbReference type="ARBA" id="ARBA00009040"/>
    </source>
</evidence>
<dbReference type="EC" id="2.4.1.34" evidence="3"/>
<evidence type="ECO:0000313" key="14">
    <source>
        <dbReference type="EMBL" id="KZF18912.1"/>
    </source>
</evidence>
<dbReference type="InterPro" id="IPR015422">
    <property type="entry name" value="PyrdxlP-dep_Trfase_small"/>
</dbReference>
<dbReference type="InParanoid" id="A0A164ZBX4"/>
<keyword evidence="15" id="KW-1185">Reference proteome</keyword>
<keyword evidence="6 12" id="KW-0812">Transmembrane</keyword>
<reference evidence="14 15" key="1">
    <citation type="journal article" date="2016" name="Fungal Biol.">
        <title>The genome of Xylona heveae provides a window into fungal endophytism.</title>
        <authorList>
            <person name="Gazis R."/>
            <person name="Kuo A."/>
            <person name="Riley R."/>
            <person name="LaButti K."/>
            <person name="Lipzen A."/>
            <person name="Lin J."/>
            <person name="Amirebrahimi M."/>
            <person name="Hesse C.N."/>
            <person name="Spatafora J.W."/>
            <person name="Henrissat B."/>
            <person name="Hainaut M."/>
            <person name="Grigoriev I.V."/>
            <person name="Hibbett D.S."/>
        </authorList>
    </citation>
    <scope>NUCLEOTIDE SEQUENCE [LARGE SCALE GENOMIC DNA]</scope>
    <source>
        <strain evidence="14 15">TC161</strain>
    </source>
</reference>
<dbReference type="Gene3D" id="3.40.640.10">
    <property type="entry name" value="Type I PLP-dependent aspartate aminotransferase-like (Major domain)"/>
    <property type="match status" value="1"/>
</dbReference>
<dbReference type="Pfam" id="PF00155">
    <property type="entry name" value="Aminotran_1_2"/>
    <property type="match status" value="1"/>
</dbReference>
<feature type="transmembrane region" description="Helical" evidence="12">
    <location>
        <begin position="1628"/>
        <end position="1644"/>
    </location>
</feature>
<evidence type="ECO:0000256" key="1">
    <source>
        <dbReference type="ARBA" id="ARBA00004141"/>
    </source>
</evidence>
<feature type="compositionally biased region" description="Basic residues" evidence="11">
    <location>
        <begin position="295"/>
        <end position="306"/>
    </location>
</feature>
<feature type="domain" description="1,3-beta-glucan synthase component FKS1-like" evidence="13">
    <location>
        <begin position="344"/>
        <end position="456"/>
    </location>
</feature>
<evidence type="ECO:0000256" key="5">
    <source>
        <dbReference type="ARBA" id="ARBA00022679"/>
    </source>
</evidence>
<dbReference type="FunFam" id="3.40.640.10:FF:000059">
    <property type="entry name" value="Serine palmitoyl CoA transferase subunit LcbA"/>
    <property type="match status" value="1"/>
</dbReference>
<name>A0A164ZBX4_XYLHT</name>
<dbReference type="PANTHER" id="PTHR12741">
    <property type="entry name" value="LYST-INTERACTING PROTEIN LIP5 DOPAMINE RESPONSIVE PROTEIN DRG-1"/>
    <property type="match status" value="1"/>
</dbReference>
<dbReference type="InterPro" id="IPR026899">
    <property type="entry name" value="FKS1-like_dom1"/>
</dbReference>
<evidence type="ECO:0000256" key="10">
    <source>
        <dbReference type="ARBA" id="ARBA00047777"/>
    </source>
</evidence>
<feature type="transmembrane region" description="Helical" evidence="12">
    <location>
        <begin position="1560"/>
        <end position="1585"/>
    </location>
</feature>
<dbReference type="GO" id="GO:0000148">
    <property type="term" value="C:1,3-beta-D-glucan synthase complex"/>
    <property type="evidence" value="ECO:0007669"/>
    <property type="project" value="InterPro"/>
</dbReference>
<keyword evidence="4" id="KW-0328">Glycosyltransferase</keyword>
<dbReference type="InterPro" id="IPR004839">
    <property type="entry name" value="Aminotransferase_I/II_large"/>
</dbReference>
<feature type="transmembrane region" description="Helical" evidence="12">
    <location>
        <begin position="1664"/>
        <end position="1683"/>
    </location>
</feature>
<dbReference type="GO" id="GO:0051278">
    <property type="term" value="P:fungal-type cell wall polysaccharide biosynthetic process"/>
    <property type="evidence" value="ECO:0007669"/>
    <property type="project" value="TreeGrafter"/>
</dbReference>
<feature type="transmembrane region" description="Helical" evidence="12">
    <location>
        <begin position="1287"/>
        <end position="1308"/>
    </location>
</feature>
<evidence type="ECO:0000256" key="9">
    <source>
        <dbReference type="ARBA" id="ARBA00031935"/>
    </source>
</evidence>
<feature type="transmembrane region" description="Helical" evidence="12">
    <location>
        <begin position="490"/>
        <end position="514"/>
    </location>
</feature>
<feature type="compositionally biased region" description="Low complexity" evidence="11">
    <location>
        <begin position="44"/>
        <end position="59"/>
    </location>
</feature>
<dbReference type="FunCoup" id="A0A164ZBX4">
    <property type="interactions" value="538"/>
</dbReference>
<evidence type="ECO:0000256" key="12">
    <source>
        <dbReference type="SAM" id="Phobius"/>
    </source>
</evidence>
<sequence>MSAQPHGQYDDAYGHHPESTGSYYQDDANEGYYDHQRDYQQPQAGEGYYDDAGYYNAENTNPYQEGGYYDAHPQGYQDEYYHDQYYDQNAAAGAQPGYGPKGKRRGPDSEEESETFSDFTMRSDMARAAELDYYGRGDEKYNSYGDGAMGARGYRPPSSQISYGGNRSSGASTPVYGMDHPNVLPAGQRSREPYPAWTSDAQIPLSKEEIEDIFLDLTAKFGFQRDSMRNMYDHFMTLLDSRASRMTPNQALLSLHADYIGGENANYRRWYFAAHLDLDDAVGFANMKLGKSSRRARKARKAAKKKAQQDPQNEEQTLESLEGDNSLEAAEYRWKSRMNRMSQHDRVRQVALYLLCWGEANQVRFMPEALCFIFKCADDYLHSPECQNRVDPVEEFTYLNEVITPLYQYCRDQCYEIQNGKYVRRERDHEKVIGYDDINQLFWYPEGIERIIFEDKTRLVDFPPGERFSKLKDVNWKKVFFKTYKETRSWFHMLVNFNRIWVIHVCTYWFYTAYNSPSLYTKDYKQQIDNKPTHAAMWSAPGFAGTIASLIEIAATICEWAYVPRKWAGAQHLTKRLLFLLLVFAVNLGPGIYVFGVNQHGKIALILGVVQFFIAIATFFFFANSRHYPRLRGNDMWMSWGLWFLVFLCKLVESYFFLTLSLRDPIRILGETKIHRCAGDGIIKDKLCYHQPKILLGLMFFTDLVFFFLDTYLWYIIWNTIFSVARSFYLGVSIWTPWRNIFSRLPKRIYSKILATTDMEIKYKPKVLISQIWNAIVISMYREHLLAIDHVQKLLYHQVPSEQEGKRTLHHSFKTEFFPPLSEAERRISFFAQSLSTPIPEPLPVDNMPTFTVFIPHYSEKILLSLREIIREDEPFSRVTLLEYLKQLHPHEWDCFTSQFNGDYEKTEKDTAKAKIDDLPFYCIGFKSAAPEYTLRTRIWASLRSQTLYRTISGFMNYSRAIKLLYRVENPEVLERELERMARRKFKICVSMQRYAKFTTEERENTEFLLRAYPDLQIAYLDEEPPVNEGEEPRLYSALIDGHSEILDNGMRRPKFRSDNQNHAIIFYRGEYIQLIDANQDNYLEECLKIRSVLAEFEEMTTDNVSPYTPGLPSTRFNPVAILGAREYIFSENIGILGDIAAGKEQTFGTLFARTLAQIGGKLHYGHPDFLNGIFMTTRGDIYAGMNAVLRGGRIKHCEYFQCGKGRDLGFGSQMLSREYYYLGTQLPLDRFLSFYYAHPGFHLNNLFIMLSVQFLMVCVMNLGALRHETIMCHFKRGIPRTDPRTPTGRCIVSIFIVFFISFVPLVVQELTERGFWRAATRLAKQFSSLSPFFEIFVTQIYANSLGQDLSFGGARYIGTGRGFATARIPFGVLYSPRALLMLLFGTVTVWVPWFLYFWVSLLALCISPFLFNPHQFSWNDFFIDYRDYLRWLSRGNSRSHASSWIAFCRLSRTRITGYKRKILGDPSQKLSGDAPRAHFTNLFFAEIVGPLVWIGVSLIPYLFINAQTGVKNPQPASNALIRVAIVAMGPVAVNAGVLLGFFGMACCMGPLLSMCCKKFGAVLAAIAHAIAVIVLLVFFEVMFFLEGWNFARTLLGMITVITIQRFFFKLIICLALTREFKQDSANIAWWTGKWYAMGWHSISQPGREFLCKITELGFFAADFILGHFILFLMLPALCVPYIDKFHSVMLFWLRPSRQIRPPIYSLKQSKLRRRRVIRFAILYFVMVVIFVALIAAPLVAGKVVHNLPSIPFDLRQPTHQNNNDTTNLRTGTALIPVGSSPTASSEASSGAAYQNDPVRSAVELFLFLFAVRYLLSSKYSTQKQNYVSLSDEEIDELVEDWSPEPLVPTQSTFEIAENEKRPVIVGPTGPKTKLSNGRTVSNLASFNFYNFVANESLKEKAIQTLRTYGVGPCGPPGFYGTQDVHMKTEADIAAHLGTPACIIYSQAFSTISSVIPAFSKRGDIIVADKSVNYAIRKGLQISRSTVRWFEHNDMTDLERVLEKVVNEQAKKPLTRRFIVTEGLFENVGDVVNLPKLIELKLKYKFRLILDETWSFGVLGRTGRGVTEQQNVDAAEVDMIVGSLAGPLCAGGGFCAGSNEIVKHQRITATAYTFSAALPAMLATTASETIGLLQSTPEIIIQLRENIKAMRTQLDPRSDWVFCTSSTESPLMLLALKPSVVVSKNLSIGDQESLLQDIVDETLVNGVLITRLKSVPADLNSTPRDPNWYQQPALKVCITTGLSKKEIERAGVTIRHAITKVMNKRK</sequence>
<dbReference type="InterPro" id="IPR056261">
    <property type="entry name" value="FKS1-like_dom2"/>
</dbReference>
<evidence type="ECO:0000259" key="13">
    <source>
        <dbReference type="SMART" id="SM01205"/>
    </source>
</evidence>
<feature type="transmembrane region" description="Helical" evidence="12">
    <location>
        <begin position="1591"/>
        <end position="1616"/>
    </location>
</feature>
<evidence type="ECO:0000256" key="7">
    <source>
        <dbReference type="ARBA" id="ARBA00022989"/>
    </source>
</evidence>
<comment type="subcellular location">
    <subcellularLocation>
        <location evidence="1">Membrane</location>
        <topology evidence="1">Multi-pass membrane protein</topology>
    </subcellularLocation>
</comment>
<dbReference type="Pfam" id="PF02364">
    <property type="entry name" value="Glucan_synthase"/>
    <property type="match status" value="1"/>
</dbReference>
<gene>
    <name evidence="14" type="ORF">L228DRAFT_254642</name>
</gene>
<feature type="transmembrane region" description="Helical" evidence="12">
    <location>
        <begin position="1379"/>
        <end position="1412"/>
    </location>
</feature>
<dbReference type="PANTHER" id="PTHR12741:SF48">
    <property type="entry name" value="1,3-BETA-GLUCAN SYNTHASE COMPONENT FKS1-RELATED"/>
    <property type="match status" value="1"/>
</dbReference>
<accession>A0A164ZBX4</accession>
<protein>
    <recommendedName>
        <fullName evidence="3">1,3-beta-glucan synthase</fullName>
        <ecNumber evidence="3">2.4.1.34</ecNumber>
    </recommendedName>
    <alternativeName>
        <fullName evidence="9">1,3-beta-D-glucan-UDP glucosyltransferase</fullName>
    </alternativeName>
</protein>
<dbReference type="Pfam" id="PF23605">
    <property type="entry name" value="FKS1_dom2"/>
    <property type="match status" value="1"/>
</dbReference>
<organism evidence="14 15">
    <name type="scientific">Xylona heveae (strain CBS 132557 / TC161)</name>
    <dbReference type="NCBI Taxonomy" id="1328760"/>
    <lineage>
        <taxon>Eukaryota</taxon>
        <taxon>Fungi</taxon>
        <taxon>Dikarya</taxon>
        <taxon>Ascomycota</taxon>
        <taxon>Pezizomycotina</taxon>
        <taxon>Xylonomycetes</taxon>
        <taxon>Xylonales</taxon>
        <taxon>Xylonaceae</taxon>
        <taxon>Xylona</taxon>
    </lineage>
</organism>
<feature type="transmembrane region" description="Helical" evidence="12">
    <location>
        <begin position="694"/>
        <end position="715"/>
    </location>
</feature>
<dbReference type="RefSeq" id="XP_018184467.1">
    <property type="nucleotide sequence ID" value="XM_018333844.1"/>
</dbReference>
<feature type="region of interest" description="Disordered" evidence="11">
    <location>
        <begin position="295"/>
        <end position="322"/>
    </location>
</feature>
<feature type="compositionally biased region" description="Basic and acidic residues" evidence="11">
    <location>
        <begin position="8"/>
        <end position="18"/>
    </location>
</feature>
<dbReference type="Gene3D" id="3.90.1150.10">
    <property type="entry name" value="Aspartate Aminotransferase, domain 1"/>
    <property type="match status" value="1"/>
</dbReference>
<dbReference type="STRING" id="1328760.A0A164ZBX4"/>
<proteinExistence type="inferred from homology"/>
<dbReference type="OMA" id="AWTDFFI"/>
<dbReference type="GO" id="GO:0030170">
    <property type="term" value="F:pyridoxal phosphate binding"/>
    <property type="evidence" value="ECO:0007669"/>
    <property type="project" value="InterPro"/>
</dbReference>
<evidence type="ECO:0000256" key="4">
    <source>
        <dbReference type="ARBA" id="ARBA00022676"/>
    </source>
</evidence>
<feature type="transmembrane region" description="Helical" evidence="12">
    <location>
        <begin position="577"/>
        <end position="596"/>
    </location>
</feature>
<evidence type="ECO:0000256" key="3">
    <source>
        <dbReference type="ARBA" id="ARBA00012589"/>
    </source>
</evidence>
<comment type="similarity">
    <text evidence="2">Belongs to the glycosyltransferase 48 family.</text>
</comment>
<dbReference type="SUPFAM" id="SSF53383">
    <property type="entry name" value="PLP-dependent transferases"/>
    <property type="match status" value="1"/>
</dbReference>
<dbReference type="OrthoDB" id="1880850at2759"/>
<dbReference type="InterPro" id="IPR015424">
    <property type="entry name" value="PyrdxlP-dep_Trfase"/>
</dbReference>
<evidence type="ECO:0000256" key="8">
    <source>
        <dbReference type="ARBA" id="ARBA00023136"/>
    </source>
</evidence>
<feature type="region of interest" description="Disordered" evidence="11">
    <location>
        <begin position="1"/>
        <end position="75"/>
    </location>
</feature>
<keyword evidence="8 12" id="KW-0472">Membrane</keyword>